<protein>
    <submittedName>
        <fullName evidence="2">ATP-binding protein</fullName>
    </submittedName>
</protein>
<feature type="domain" description="NadR/Ttd14 AAA" evidence="1">
    <location>
        <begin position="5"/>
        <end position="153"/>
    </location>
</feature>
<evidence type="ECO:0000313" key="3">
    <source>
        <dbReference type="Proteomes" id="UP001361239"/>
    </source>
</evidence>
<dbReference type="Gene3D" id="3.40.50.300">
    <property type="entry name" value="P-loop containing nucleotide triphosphate hydrolases"/>
    <property type="match status" value="1"/>
</dbReference>
<dbReference type="GO" id="GO:0005524">
    <property type="term" value="F:ATP binding"/>
    <property type="evidence" value="ECO:0007669"/>
    <property type="project" value="UniProtKB-KW"/>
</dbReference>
<dbReference type="InterPro" id="IPR027417">
    <property type="entry name" value="P-loop_NTPase"/>
</dbReference>
<dbReference type="PANTHER" id="PTHR37512:SF1">
    <property type="entry name" value="NADR_TTD14 AAA DOMAIN-CONTAINING PROTEIN"/>
    <property type="match status" value="1"/>
</dbReference>
<dbReference type="PANTHER" id="PTHR37512">
    <property type="entry name" value="TRIFUNCTIONAL NAD BIOSYNTHESIS/REGULATOR PROTEIN NADR"/>
    <property type="match status" value="1"/>
</dbReference>
<dbReference type="EMBL" id="JBBHJZ010000001">
    <property type="protein sequence ID" value="MEJ5975820.1"/>
    <property type="molecule type" value="Genomic_DNA"/>
</dbReference>
<dbReference type="Pfam" id="PF13521">
    <property type="entry name" value="AAA_28"/>
    <property type="match status" value="1"/>
</dbReference>
<accession>A0ABU8RRW5</accession>
<dbReference type="InterPro" id="IPR038727">
    <property type="entry name" value="NadR/Ttd14_AAA_dom"/>
</dbReference>
<evidence type="ECO:0000313" key="2">
    <source>
        <dbReference type="EMBL" id="MEJ5975820.1"/>
    </source>
</evidence>
<proteinExistence type="predicted"/>
<keyword evidence="2" id="KW-0547">Nucleotide-binding</keyword>
<dbReference type="SUPFAM" id="SSF52540">
    <property type="entry name" value="P-loop containing nucleoside triphosphate hydrolases"/>
    <property type="match status" value="1"/>
</dbReference>
<keyword evidence="2" id="KW-0067">ATP-binding</keyword>
<keyword evidence="3" id="KW-1185">Reference proteome</keyword>
<dbReference type="InterPro" id="IPR052735">
    <property type="entry name" value="NAD_biosynth-regulator"/>
</dbReference>
<gene>
    <name evidence="2" type="ORF">WG901_04190</name>
</gene>
<organism evidence="2 3">
    <name type="scientific">Novosphingobium anseongense</name>
    <dbReference type="NCBI Taxonomy" id="3133436"/>
    <lineage>
        <taxon>Bacteria</taxon>
        <taxon>Pseudomonadati</taxon>
        <taxon>Pseudomonadota</taxon>
        <taxon>Alphaproteobacteria</taxon>
        <taxon>Sphingomonadales</taxon>
        <taxon>Sphingomonadaceae</taxon>
        <taxon>Novosphingobium</taxon>
    </lineage>
</organism>
<dbReference type="RefSeq" id="WP_339585749.1">
    <property type="nucleotide sequence ID" value="NZ_JBBHJZ010000001.1"/>
</dbReference>
<reference evidence="2 3" key="1">
    <citation type="submission" date="2024-03" db="EMBL/GenBank/DDBJ databases">
        <authorList>
            <person name="Jo J.-H."/>
        </authorList>
    </citation>
    <scope>NUCLEOTIDE SEQUENCE [LARGE SCALE GENOMIC DNA]</scope>
    <source>
        <strain evidence="2 3">PS1R-30</strain>
    </source>
</reference>
<evidence type="ECO:0000259" key="1">
    <source>
        <dbReference type="Pfam" id="PF13521"/>
    </source>
</evidence>
<name>A0ABU8RRW5_9SPHN</name>
<comment type="caution">
    <text evidence="2">The sequence shown here is derived from an EMBL/GenBank/DDBJ whole genome shotgun (WGS) entry which is preliminary data.</text>
</comment>
<sequence length="164" mass="18276">MTIVVALHGIESTGKSTLAAELAAALGTVWVPEYGREYCLEHGTDCSAEDLQRIARVQQERIAAAAGALVITDTDWLMTRAWHRMMLGPDMAGPDYPLADLYLHMAPDVQWVDDGLRLHTEAQERFRFDALCRDELERFEVRWVEIAGNWPARRAAALAAIAAL</sequence>
<dbReference type="Proteomes" id="UP001361239">
    <property type="component" value="Unassembled WGS sequence"/>
</dbReference>